<dbReference type="EMBL" id="VFOW01000001">
    <property type="protein sequence ID" value="TQL76607.1"/>
    <property type="molecule type" value="Genomic_DNA"/>
</dbReference>
<dbReference type="OrthoDB" id="3531634at2"/>
<evidence type="ECO:0000313" key="2">
    <source>
        <dbReference type="Proteomes" id="UP000317043"/>
    </source>
</evidence>
<dbReference type="InParanoid" id="A0A543AVK7"/>
<sequence>MGWNTTAVFVENTDPTAALAGVGLTDLRVTEENVPFDTATSKMEAGFVFTAQSGAWTEIWDPELRAVGRLIGAEPTIETTHRVLAVVFSSVASTYGFAWFEAGQLVRRVVYADGEVVDQAGDPLPMEATMEFPSWGPDEDFVFEVVKTLTDCDVDYSTTYRRHELPER</sequence>
<dbReference type="Proteomes" id="UP000317043">
    <property type="component" value="Unassembled WGS sequence"/>
</dbReference>
<organism evidence="1 2">
    <name type="scientific">Stackebrandtia endophytica</name>
    <dbReference type="NCBI Taxonomy" id="1496996"/>
    <lineage>
        <taxon>Bacteria</taxon>
        <taxon>Bacillati</taxon>
        <taxon>Actinomycetota</taxon>
        <taxon>Actinomycetes</taxon>
        <taxon>Glycomycetales</taxon>
        <taxon>Glycomycetaceae</taxon>
        <taxon>Stackebrandtia</taxon>
    </lineage>
</organism>
<comment type="caution">
    <text evidence="1">The sequence shown here is derived from an EMBL/GenBank/DDBJ whole genome shotgun (WGS) entry which is preliminary data.</text>
</comment>
<dbReference type="RefSeq" id="WP_142038249.1">
    <property type="nucleotide sequence ID" value="NZ_JBHTGS010000001.1"/>
</dbReference>
<accession>A0A543AVK7</accession>
<keyword evidence="2" id="KW-1185">Reference proteome</keyword>
<name>A0A543AVK7_9ACTN</name>
<gene>
    <name evidence="1" type="ORF">FB566_2140</name>
</gene>
<proteinExistence type="predicted"/>
<evidence type="ECO:0000313" key="1">
    <source>
        <dbReference type="EMBL" id="TQL76607.1"/>
    </source>
</evidence>
<reference evidence="1 2" key="1">
    <citation type="submission" date="2019-06" db="EMBL/GenBank/DDBJ databases">
        <title>Sequencing the genomes of 1000 actinobacteria strains.</title>
        <authorList>
            <person name="Klenk H.-P."/>
        </authorList>
    </citation>
    <scope>NUCLEOTIDE SEQUENCE [LARGE SCALE GENOMIC DNA]</scope>
    <source>
        <strain evidence="1 2">DSM 45928</strain>
    </source>
</reference>
<dbReference type="AlphaFoldDB" id="A0A543AVK7"/>
<protein>
    <submittedName>
        <fullName evidence="1">Uncharacterized protein</fullName>
    </submittedName>
</protein>